<feature type="region of interest" description="Disordered" evidence="1">
    <location>
        <begin position="102"/>
        <end position="121"/>
    </location>
</feature>
<name>A0A8S4G1I1_PLUXY</name>
<dbReference type="EMBL" id="CAJHNJ030000059">
    <property type="protein sequence ID" value="CAG9133297.1"/>
    <property type="molecule type" value="Genomic_DNA"/>
</dbReference>
<gene>
    <name evidence="2" type="ORF">PLXY2_LOCUS11524</name>
</gene>
<protein>
    <submittedName>
        <fullName evidence="2">(diamondback moth) hypothetical protein</fullName>
    </submittedName>
</protein>
<organism evidence="2 3">
    <name type="scientific">Plutella xylostella</name>
    <name type="common">Diamondback moth</name>
    <name type="synonym">Plutella maculipennis</name>
    <dbReference type="NCBI Taxonomy" id="51655"/>
    <lineage>
        <taxon>Eukaryota</taxon>
        <taxon>Metazoa</taxon>
        <taxon>Ecdysozoa</taxon>
        <taxon>Arthropoda</taxon>
        <taxon>Hexapoda</taxon>
        <taxon>Insecta</taxon>
        <taxon>Pterygota</taxon>
        <taxon>Neoptera</taxon>
        <taxon>Endopterygota</taxon>
        <taxon>Lepidoptera</taxon>
        <taxon>Glossata</taxon>
        <taxon>Ditrysia</taxon>
        <taxon>Yponomeutoidea</taxon>
        <taxon>Plutellidae</taxon>
        <taxon>Plutella</taxon>
    </lineage>
</organism>
<dbReference type="Proteomes" id="UP000653454">
    <property type="component" value="Unassembled WGS sequence"/>
</dbReference>
<keyword evidence="3" id="KW-1185">Reference proteome</keyword>
<evidence type="ECO:0000313" key="2">
    <source>
        <dbReference type="EMBL" id="CAG9133297.1"/>
    </source>
</evidence>
<dbReference type="AlphaFoldDB" id="A0A8S4G1I1"/>
<feature type="region of interest" description="Disordered" evidence="1">
    <location>
        <begin position="286"/>
        <end position="341"/>
    </location>
</feature>
<evidence type="ECO:0000313" key="3">
    <source>
        <dbReference type="Proteomes" id="UP000653454"/>
    </source>
</evidence>
<feature type="region of interest" description="Disordered" evidence="1">
    <location>
        <begin position="141"/>
        <end position="237"/>
    </location>
</feature>
<accession>A0A8S4G1I1</accession>
<feature type="compositionally biased region" description="Polar residues" evidence="1">
    <location>
        <begin position="141"/>
        <end position="151"/>
    </location>
</feature>
<comment type="caution">
    <text evidence="2">The sequence shown here is derived from an EMBL/GenBank/DDBJ whole genome shotgun (WGS) entry which is preliminary data.</text>
</comment>
<feature type="compositionally biased region" description="Basic and acidic residues" evidence="1">
    <location>
        <begin position="299"/>
        <end position="310"/>
    </location>
</feature>
<proteinExistence type="predicted"/>
<evidence type="ECO:0000256" key="1">
    <source>
        <dbReference type="SAM" id="MobiDB-lite"/>
    </source>
</evidence>
<reference evidence="2" key="1">
    <citation type="submission" date="2020-11" db="EMBL/GenBank/DDBJ databases">
        <authorList>
            <person name="Whiteford S."/>
        </authorList>
    </citation>
    <scope>NUCLEOTIDE SEQUENCE</scope>
</reference>
<sequence>MASSDPEIKDGFTLPAWMKAKPTKEYELFATSPPSPEDSFFFIKYPKSDEIFGKSTLQQDLKNFREGSSDAAAATAADPGRKDWSRHTKPCQEVLHGIAADGGSAAAPVKPLKPKGTDDGFKGEGAACGNSVVKVAHQMISSSGRTASSRGFTVASPSDDASDLDLEAAQSYHRARRGSKSLPVTPKHSPPVLALLDVEAAQSYHRARRGSKNLPVTPKHSPPGSPNSRRKKNVNRYFTSPFEQVEDAGGRSWLTLALLGYKKDLAASSSTLAEEDAIEARLQGASLAESVENLGPSPRGREPRILEDPSAKPPSTNKPKPGYRPKPSELREMNFWSPTSM</sequence>